<keyword evidence="3" id="KW-1185">Reference proteome</keyword>
<reference evidence="3" key="1">
    <citation type="journal article" date="2019" name="Int. J. Syst. Evol. Microbiol.">
        <title>The Global Catalogue of Microorganisms (GCM) 10K type strain sequencing project: providing services to taxonomists for standard genome sequencing and annotation.</title>
        <authorList>
            <consortium name="The Broad Institute Genomics Platform"/>
            <consortium name="The Broad Institute Genome Sequencing Center for Infectious Disease"/>
            <person name="Wu L."/>
            <person name="Ma J."/>
        </authorList>
    </citation>
    <scope>NUCLEOTIDE SEQUENCE [LARGE SCALE GENOMIC DNA]</scope>
    <source>
        <strain evidence="3">JCM 3380</strain>
    </source>
</reference>
<dbReference type="Proteomes" id="UP001500416">
    <property type="component" value="Unassembled WGS sequence"/>
</dbReference>
<evidence type="ECO:0000256" key="1">
    <source>
        <dbReference type="SAM" id="MobiDB-lite"/>
    </source>
</evidence>
<protein>
    <submittedName>
        <fullName evidence="2">Uncharacterized protein</fullName>
    </submittedName>
</protein>
<feature type="compositionally biased region" description="Low complexity" evidence="1">
    <location>
        <begin position="49"/>
        <end position="68"/>
    </location>
</feature>
<proteinExistence type="predicted"/>
<sequence length="68" mass="7190">MTYRIEASHAEPPNWAPGPPSWMSPGDVPYSNPQVEEASGWVCGKQPKVAPNGGPARGAPAPVTRRVP</sequence>
<name>A0ABP3DVZ4_9PSEU</name>
<gene>
    <name evidence="2" type="ORF">GCM10010492_45860</name>
</gene>
<organism evidence="2 3">
    <name type="scientific">Saccharothrix mutabilis subsp. mutabilis</name>
    <dbReference type="NCBI Taxonomy" id="66855"/>
    <lineage>
        <taxon>Bacteria</taxon>
        <taxon>Bacillati</taxon>
        <taxon>Actinomycetota</taxon>
        <taxon>Actinomycetes</taxon>
        <taxon>Pseudonocardiales</taxon>
        <taxon>Pseudonocardiaceae</taxon>
        <taxon>Saccharothrix</taxon>
    </lineage>
</organism>
<dbReference type="EMBL" id="BAAABU010000010">
    <property type="protein sequence ID" value="GAA0241490.1"/>
    <property type="molecule type" value="Genomic_DNA"/>
</dbReference>
<comment type="caution">
    <text evidence="2">The sequence shown here is derived from an EMBL/GenBank/DDBJ whole genome shotgun (WGS) entry which is preliminary data.</text>
</comment>
<evidence type="ECO:0000313" key="2">
    <source>
        <dbReference type="EMBL" id="GAA0241490.1"/>
    </source>
</evidence>
<feature type="region of interest" description="Disordered" evidence="1">
    <location>
        <begin position="1"/>
        <end position="68"/>
    </location>
</feature>
<accession>A0ABP3DVZ4</accession>
<evidence type="ECO:0000313" key="3">
    <source>
        <dbReference type="Proteomes" id="UP001500416"/>
    </source>
</evidence>